<dbReference type="Pfam" id="PF24494">
    <property type="entry name" value="DUF7587"/>
    <property type="match status" value="1"/>
</dbReference>
<feature type="domain" description="DUF7587" evidence="2">
    <location>
        <begin position="32"/>
        <end position="146"/>
    </location>
</feature>
<evidence type="ECO:0000313" key="4">
    <source>
        <dbReference type="Proteomes" id="UP000234275"/>
    </source>
</evidence>
<dbReference type="RefSeq" id="XP_024703509.1">
    <property type="nucleotide sequence ID" value="XM_024844473.1"/>
</dbReference>
<evidence type="ECO:0000259" key="2">
    <source>
        <dbReference type="Pfam" id="PF24494"/>
    </source>
</evidence>
<organism evidence="3 4">
    <name type="scientific">Aspergillus steynii IBT 23096</name>
    <dbReference type="NCBI Taxonomy" id="1392250"/>
    <lineage>
        <taxon>Eukaryota</taxon>
        <taxon>Fungi</taxon>
        <taxon>Dikarya</taxon>
        <taxon>Ascomycota</taxon>
        <taxon>Pezizomycotina</taxon>
        <taxon>Eurotiomycetes</taxon>
        <taxon>Eurotiomycetidae</taxon>
        <taxon>Eurotiales</taxon>
        <taxon>Aspergillaceae</taxon>
        <taxon>Aspergillus</taxon>
        <taxon>Aspergillus subgen. Circumdati</taxon>
    </lineage>
</organism>
<name>A0A2I2G5Q1_9EURO</name>
<dbReference type="EMBL" id="MSFO01000005">
    <property type="protein sequence ID" value="PLB48207.1"/>
    <property type="molecule type" value="Genomic_DNA"/>
</dbReference>
<sequence length="276" mass="32339">MSQRRRGRYFHRCFSSRCAGLLRCGRDRVGSRLSQAELLCASDRHRNRANRIPTTLVSVSDRPIEALHRGLGKFCNFGETPRRIWIAIIFVPDTDAKTRSTVYHHAKMLAKQVEGIENPNFFEHEYIFEWEISEQYVEHRVSLQTLLDRGLDLRDYLDDTKRLPDLQTLRQEMTEHRLNPYFTGDNISRSLGRMARCFGARAPVPEIASQIMADCPRLSFVDHQYQYAYWEGYADPIDFEHFCWVAFGIEEEPTRKMPPQTDVRTLIDPNSQHQSR</sequence>
<dbReference type="Proteomes" id="UP000234275">
    <property type="component" value="Unassembled WGS sequence"/>
</dbReference>
<accession>A0A2I2G5Q1</accession>
<dbReference type="GeneID" id="36552173"/>
<dbReference type="AlphaFoldDB" id="A0A2I2G5Q1"/>
<evidence type="ECO:0000256" key="1">
    <source>
        <dbReference type="SAM" id="MobiDB-lite"/>
    </source>
</evidence>
<evidence type="ECO:0000313" key="3">
    <source>
        <dbReference type="EMBL" id="PLB48207.1"/>
    </source>
</evidence>
<keyword evidence="4" id="KW-1185">Reference proteome</keyword>
<comment type="caution">
    <text evidence="3">The sequence shown here is derived from an EMBL/GenBank/DDBJ whole genome shotgun (WGS) entry which is preliminary data.</text>
</comment>
<dbReference type="OrthoDB" id="3783227at2759"/>
<protein>
    <recommendedName>
        <fullName evidence="2">DUF7587 domain-containing protein</fullName>
    </recommendedName>
</protein>
<dbReference type="VEuPathDB" id="FungiDB:P170DRAFT_361550"/>
<dbReference type="InterPro" id="IPR056009">
    <property type="entry name" value="DUF7587"/>
</dbReference>
<feature type="region of interest" description="Disordered" evidence="1">
    <location>
        <begin position="255"/>
        <end position="276"/>
    </location>
</feature>
<proteinExistence type="predicted"/>
<gene>
    <name evidence="3" type="ORF">P170DRAFT_361550</name>
</gene>
<reference evidence="3 4" key="1">
    <citation type="submission" date="2016-12" db="EMBL/GenBank/DDBJ databases">
        <title>The genomes of Aspergillus section Nigri reveals drivers in fungal speciation.</title>
        <authorList>
            <consortium name="DOE Joint Genome Institute"/>
            <person name="Vesth T.C."/>
            <person name="Nybo J."/>
            <person name="Theobald S."/>
            <person name="Brandl J."/>
            <person name="Frisvad J.C."/>
            <person name="Nielsen K.F."/>
            <person name="Lyhne E.K."/>
            <person name="Kogle M.E."/>
            <person name="Kuo A."/>
            <person name="Riley R."/>
            <person name="Clum A."/>
            <person name="Nolan M."/>
            <person name="Lipzen A."/>
            <person name="Salamov A."/>
            <person name="Henrissat B."/>
            <person name="Wiebenga A."/>
            <person name="De Vries R.P."/>
            <person name="Grigoriev I.V."/>
            <person name="Mortensen U.H."/>
            <person name="Andersen M.R."/>
            <person name="Baker S.E."/>
        </authorList>
    </citation>
    <scope>NUCLEOTIDE SEQUENCE [LARGE SCALE GENOMIC DNA]</scope>
    <source>
        <strain evidence="3 4">IBT 23096</strain>
    </source>
</reference>